<keyword evidence="1" id="KW-0732">Signal</keyword>
<reference evidence="5" key="1">
    <citation type="submission" date="2022-08" db="EMBL/GenBank/DDBJ databases">
        <title>Alicyclobacillus fastidiosus DSM 17978, complete genome.</title>
        <authorList>
            <person name="Wang Q."/>
            <person name="Cai R."/>
            <person name="Wang Z."/>
        </authorList>
    </citation>
    <scope>NUCLEOTIDE SEQUENCE</scope>
    <source>
        <strain evidence="5">DSM 17978</strain>
    </source>
</reference>
<dbReference type="InterPro" id="IPR011098">
    <property type="entry name" value="G5_dom"/>
</dbReference>
<accession>A0ABY6ZI59</accession>
<keyword evidence="3" id="KW-0812">Transmembrane</keyword>
<evidence type="ECO:0000313" key="6">
    <source>
        <dbReference type="Proteomes" id="UP001164761"/>
    </source>
</evidence>
<name>A0ABY6ZI59_9BACL</name>
<keyword evidence="3" id="KW-1133">Transmembrane helix</keyword>
<feature type="region of interest" description="Disordered" evidence="2">
    <location>
        <begin position="294"/>
        <end position="322"/>
    </location>
</feature>
<evidence type="ECO:0000259" key="4">
    <source>
        <dbReference type="PROSITE" id="PS51109"/>
    </source>
</evidence>
<evidence type="ECO:0000256" key="1">
    <source>
        <dbReference type="ARBA" id="ARBA00022729"/>
    </source>
</evidence>
<organism evidence="5 6">
    <name type="scientific">Alicyclobacillus fastidiosus</name>
    <dbReference type="NCBI Taxonomy" id="392011"/>
    <lineage>
        <taxon>Bacteria</taxon>
        <taxon>Bacillati</taxon>
        <taxon>Bacillota</taxon>
        <taxon>Bacilli</taxon>
        <taxon>Bacillales</taxon>
        <taxon>Alicyclobacillaceae</taxon>
        <taxon>Alicyclobacillus</taxon>
    </lineage>
</organism>
<feature type="compositionally biased region" description="Basic and acidic residues" evidence="2">
    <location>
        <begin position="309"/>
        <end position="322"/>
    </location>
</feature>
<dbReference type="Proteomes" id="UP001164761">
    <property type="component" value="Chromosome"/>
</dbReference>
<evidence type="ECO:0000256" key="2">
    <source>
        <dbReference type="SAM" id="MobiDB-lite"/>
    </source>
</evidence>
<dbReference type="PROSITE" id="PS51109">
    <property type="entry name" value="G5"/>
    <property type="match status" value="1"/>
</dbReference>
<keyword evidence="3" id="KW-0472">Membrane</keyword>
<feature type="domain" description="G5" evidence="4">
    <location>
        <begin position="236"/>
        <end position="316"/>
    </location>
</feature>
<dbReference type="SMART" id="SM01208">
    <property type="entry name" value="G5"/>
    <property type="match status" value="1"/>
</dbReference>
<dbReference type="Gene3D" id="2.20.230.10">
    <property type="entry name" value="Resuscitation-promoting factor rpfb"/>
    <property type="match status" value="1"/>
</dbReference>
<proteinExistence type="predicted"/>
<gene>
    <name evidence="5" type="ORF">NZD89_25745</name>
</gene>
<dbReference type="EMBL" id="CP104067">
    <property type="protein sequence ID" value="WAH41600.1"/>
    <property type="molecule type" value="Genomic_DNA"/>
</dbReference>
<feature type="transmembrane region" description="Helical" evidence="3">
    <location>
        <begin position="45"/>
        <end position="67"/>
    </location>
</feature>
<protein>
    <submittedName>
        <fullName evidence="5">G5 domain-containing protein</fullName>
    </submittedName>
</protein>
<sequence>MKWKAALHGVKDALATARQGVKAKQILDGPSNLTKTLSPSRSRMFFAGTAALVVLGGTATLVAAQVVHTSSWLQVYQSGRYVGLVPNQSTVTLGMERIANGYGIHFQTTSVHESIPLSYNWHQAASFPIQAAAIQLDDKPLVYTTSRPAAQKVLHDVMYALAPKVKGASHVTSQFMGHVSIAAANVGIQNILQADDATQLLLHPVSGHIAGRSSSPAAMLLESSDDTRQFTLQPLLTVKTVATVTKTVSVPYHVTYVDDDALVKGDEEVVTQGQNGIEEDAVRETFENGTVTKSQVVSSHAAEQPVNEVVHRGTKRADGEQR</sequence>
<evidence type="ECO:0000313" key="5">
    <source>
        <dbReference type="EMBL" id="WAH41600.1"/>
    </source>
</evidence>
<evidence type="ECO:0000256" key="3">
    <source>
        <dbReference type="SAM" id="Phobius"/>
    </source>
</evidence>
<keyword evidence="6" id="KW-1185">Reference proteome</keyword>
<dbReference type="RefSeq" id="WP_268005508.1">
    <property type="nucleotide sequence ID" value="NZ_BSUT01000001.1"/>
</dbReference>
<dbReference type="Pfam" id="PF07501">
    <property type="entry name" value="G5"/>
    <property type="match status" value="1"/>
</dbReference>